<dbReference type="AlphaFoldDB" id="G9MN81"/>
<dbReference type="eggNOG" id="KOG2533">
    <property type="taxonomic scope" value="Eukaryota"/>
</dbReference>
<comment type="similarity">
    <text evidence="6">Belongs to the major facilitator superfamily. Allantoate permease family.</text>
</comment>
<evidence type="ECO:0000313" key="10">
    <source>
        <dbReference type="Proteomes" id="UP000007115"/>
    </source>
</evidence>
<keyword evidence="2" id="KW-0813">Transport</keyword>
<evidence type="ECO:0000256" key="7">
    <source>
        <dbReference type="SAM" id="Phobius"/>
    </source>
</evidence>
<feature type="transmembrane region" description="Helical" evidence="7">
    <location>
        <begin position="398"/>
        <end position="419"/>
    </location>
</feature>
<dbReference type="InParanoid" id="G9MN81"/>
<dbReference type="SUPFAM" id="SSF103473">
    <property type="entry name" value="MFS general substrate transporter"/>
    <property type="match status" value="1"/>
</dbReference>
<dbReference type="RefSeq" id="XP_013958367.1">
    <property type="nucleotide sequence ID" value="XM_014102892.1"/>
</dbReference>
<evidence type="ECO:0000256" key="3">
    <source>
        <dbReference type="ARBA" id="ARBA00022692"/>
    </source>
</evidence>
<feature type="transmembrane region" description="Helical" evidence="7">
    <location>
        <begin position="136"/>
        <end position="156"/>
    </location>
</feature>
<feature type="domain" description="Major facilitator superfamily (MFS) profile" evidence="8">
    <location>
        <begin position="72"/>
        <end position="491"/>
    </location>
</feature>
<dbReference type="OrthoDB" id="6730379at2759"/>
<evidence type="ECO:0000256" key="2">
    <source>
        <dbReference type="ARBA" id="ARBA00022448"/>
    </source>
</evidence>
<feature type="transmembrane region" description="Helical" evidence="7">
    <location>
        <begin position="431"/>
        <end position="454"/>
    </location>
</feature>
<organism evidence="9 10">
    <name type="scientific">Hypocrea virens (strain Gv29-8 / FGSC 10586)</name>
    <name type="common">Gliocladium virens</name>
    <name type="synonym">Trichoderma virens</name>
    <dbReference type="NCBI Taxonomy" id="413071"/>
    <lineage>
        <taxon>Eukaryota</taxon>
        <taxon>Fungi</taxon>
        <taxon>Dikarya</taxon>
        <taxon>Ascomycota</taxon>
        <taxon>Pezizomycotina</taxon>
        <taxon>Sordariomycetes</taxon>
        <taxon>Hypocreomycetidae</taxon>
        <taxon>Hypocreales</taxon>
        <taxon>Hypocreaceae</taxon>
        <taxon>Trichoderma</taxon>
    </lineage>
</organism>
<reference evidence="9 10" key="1">
    <citation type="journal article" date="2011" name="Genome Biol.">
        <title>Comparative genome sequence analysis underscores mycoparasitism as the ancestral life style of Trichoderma.</title>
        <authorList>
            <person name="Kubicek C.P."/>
            <person name="Herrera-Estrella A."/>
            <person name="Seidl-Seiboth V."/>
            <person name="Martinez D.A."/>
            <person name="Druzhinina I.S."/>
            <person name="Thon M."/>
            <person name="Zeilinger S."/>
            <person name="Casas-Flores S."/>
            <person name="Horwitz B.A."/>
            <person name="Mukherjee P.K."/>
            <person name="Mukherjee M."/>
            <person name="Kredics L."/>
            <person name="Alcaraz L.D."/>
            <person name="Aerts A."/>
            <person name="Antal Z."/>
            <person name="Atanasova L."/>
            <person name="Cervantes-Badillo M.G."/>
            <person name="Challacombe J."/>
            <person name="Chertkov O."/>
            <person name="McCluskey K."/>
            <person name="Coulpier F."/>
            <person name="Deshpande N."/>
            <person name="von Doehren H."/>
            <person name="Ebbole D.J."/>
            <person name="Esquivel-Naranjo E.U."/>
            <person name="Fekete E."/>
            <person name="Flipphi M."/>
            <person name="Glaser F."/>
            <person name="Gomez-Rodriguez E.Y."/>
            <person name="Gruber S."/>
            <person name="Han C."/>
            <person name="Henrissat B."/>
            <person name="Hermosa R."/>
            <person name="Hernandez-Onate M."/>
            <person name="Karaffa L."/>
            <person name="Kosti I."/>
            <person name="Le Crom S."/>
            <person name="Lindquist E."/>
            <person name="Lucas S."/>
            <person name="Luebeck M."/>
            <person name="Luebeck P.S."/>
            <person name="Margeot A."/>
            <person name="Metz B."/>
            <person name="Misra M."/>
            <person name="Nevalainen H."/>
            <person name="Omann M."/>
            <person name="Packer N."/>
            <person name="Perrone G."/>
            <person name="Uresti-Rivera E.E."/>
            <person name="Salamov A."/>
            <person name="Schmoll M."/>
            <person name="Seiboth B."/>
            <person name="Shapiro H."/>
            <person name="Sukno S."/>
            <person name="Tamayo-Ramos J.A."/>
            <person name="Tisch D."/>
            <person name="Wiest A."/>
            <person name="Wilkinson H.H."/>
            <person name="Zhang M."/>
            <person name="Coutinho P.M."/>
            <person name="Kenerley C.M."/>
            <person name="Monte E."/>
            <person name="Baker S.E."/>
            <person name="Grigoriev I.V."/>
        </authorList>
    </citation>
    <scope>NUCLEOTIDE SEQUENCE [LARGE SCALE GENOMIC DNA]</scope>
    <source>
        <strain evidence="10">Gv29-8 / FGSC 10586</strain>
    </source>
</reference>
<name>G9MN81_HYPVG</name>
<dbReference type="Proteomes" id="UP000007115">
    <property type="component" value="Unassembled WGS sequence"/>
</dbReference>
<keyword evidence="4 7" id="KW-1133">Transmembrane helix</keyword>
<dbReference type="OMA" id="CTVSYIM"/>
<keyword evidence="3 7" id="KW-0812">Transmembrane</keyword>
<sequence>MDSDKNPSNSAQHDELRIESGDNHPIGEIFFTKKLHKHHDDALDFLQSAVEHSFTYTDEEATIVRWKVDLMLMPLLLGTYTLNFLDKGILSNASVFGLKDDTHLVGQEYSWVASIFYFGYMVGQPVNAYMLHKVPMGKWIAGNVLGWGVCILLGITAKNFAGIATSRFFLGLFESVTNPAFVLITSQYYTRKEHSLRSCIWWAGNAVGSFFGDLIAYGIGHGHGPLSPWKYMFITFGGFTILWSVMLILFLPDSPWRMKFLNEREKKIAVLRVMSNHTGISSSHWQWKQAVSVLVDPQAWMFFCIAFIQCLPGGGLTAFNKLILTGLGYTNLEATIYSMPEHAIQLFSIILALIVYYVPASSKLTRLAGVYILFTNTISYIMVLSLVASNFAGMSRKLAVSAGIFLAYSAGNLVAPHLFIDSEAPLYPTGFRGMIASFVTLIVLALILMTYLILQNKQRDKKYGKVDPDAIQEDDFLDLTDKELHYFRYAW</sequence>
<dbReference type="InterPro" id="IPR011701">
    <property type="entry name" value="MFS"/>
</dbReference>
<comment type="caution">
    <text evidence="9">The sequence shown here is derived from an EMBL/GenBank/DDBJ whole genome shotgun (WGS) entry which is preliminary data.</text>
</comment>
<dbReference type="VEuPathDB" id="FungiDB:TRIVIDRAFT_45987"/>
<evidence type="ECO:0000256" key="4">
    <source>
        <dbReference type="ARBA" id="ARBA00022989"/>
    </source>
</evidence>
<accession>G9MN81</accession>
<dbReference type="InterPro" id="IPR020846">
    <property type="entry name" value="MFS_dom"/>
</dbReference>
<dbReference type="FunFam" id="1.20.1250.20:FF:000064">
    <property type="entry name" value="MFS allantoate transporter"/>
    <property type="match status" value="1"/>
</dbReference>
<dbReference type="HOGENOM" id="CLU_001265_0_5_1"/>
<gene>
    <name evidence="9" type="ORF">TRIVIDRAFT_45987</name>
</gene>
<dbReference type="Pfam" id="PF07690">
    <property type="entry name" value="MFS_1"/>
    <property type="match status" value="1"/>
</dbReference>
<dbReference type="PROSITE" id="PS50850">
    <property type="entry name" value="MFS"/>
    <property type="match status" value="1"/>
</dbReference>
<protein>
    <recommendedName>
        <fullName evidence="8">Major facilitator superfamily (MFS) profile domain-containing protein</fullName>
    </recommendedName>
</protein>
<evidence type="ECO:0000313" key="9">
    <source>
        <dbReference type="EMBL" id="EHK24173.1"/>
    </source>
</evidence>
<comment type="subcellular location">
    <subcellularLocation>
        <location evidence="1">Membrane</location>
        <topology evidence="1">Multi-pass membrane protein</topology>
    </subcellularLocation>
</comment>
<dbReference type="GO" id="GO:0022857">
    <property type="term" value="F:transmembrane transporter activity"/>
    <property type="evidence" value="ECO:0007669"/>
    <property type="project" value="InterPro"/>
</dbReference>
<dbReference type="PANTHER" id="PTHR43791">
    <property type="entry name" value="PERMEASE-RELATED"/>
    <property type="match status" value="1"/>
</dbReference>
<feature type="transmembrane region" description="Helical" evidence="7">
    <location>
        <begin position="109"/>
        <end position="130"/>
    </location>
</feature>
<feature type="transmembrane region" description="Helical" evidence="7">
    <location>
        <begin position="299"/>
        <end position="319"/>
    </location>
</feature>
<keyword evidence="5 7" id="KW-0472">Membrane</keyword>
<dbReference type="GeneID" id="25794486"/>
<dbReference type="Gene3D" id="1.20.1250.20">
    <property type="entry name" value="MFS general substrate transporter like domains"/>
    <property type="match status" value="1"/>
</dbReference>
<feature type="transmembrane region" description="Helical" evidence="7">
    <location>
        <begin position="231"/>
        <end position="251"/>
    </location>
</feature>
<evidence type="ECO:0000256" key="6">
    <source>
        <dbReference type="ARBA" id="ARBA00037968"/>
    </source>
</evidence>
<proteinExistence type="inferred from homology"/>
<feature type="transmembrane region" description="Helical" evidence="7">
    <location>
        <begin position="200"/>
        <end position="219"/>
    </location>
</feature>
<dbReference type="PANTHER" id="PTHR43791:SF70">
    <property type="entry name" value="MAJOR FACILITATOR SUPERFAMILY (MFS) PROFILE DOMAIN-CONTAINING PROTEIN"/>
    <property type="match status" value="1"/>
</dbReference>
<dbReference type="EMBL" id="ABDF02000005">
    <property type="protein sequence ID" value="EHK24173.1"/>
    <property type="molecule type" value="Genomic_DNA"/>
</dbReference>
<evidence type="ECO:0000259" key="8">
    <source>
        <dbReference type="PROSITE" id="PS50850"/>
    </source>
</evidence>
<feature type="transmembrane region" description="Helical" evidence="7">
    <location>
        <begin position="168"/>
        <end position="188"/>
    </location>
</feature>
<feature type="transmembrane region" description="Helical" evidence="7">
    <location>
        <begin position="370"/>
        <end position="391"/>
    </location>
</feature>
<dbReference type="GO" id="GO:0016020">
    <property type="term" value="C:membrane"/>
    <property type="evidence" value="ECO:0007669"/>
    <property type="project" value="UniProtKB-SubCell"/>
</dbReference>
<keyword evidence="10" id="KW-1185">Reference proteome</keyword>
<evidence type="ECO:0000256" key="1">
    <source>
        <dbReference type="ARBA" id="ARBA00004141"/>
    </source>
</evidence>
<feature type="transmembrane region" description="Helical" evidence="7">
    <location>
        <begin position="340"/>
        <end position="358"/>
    </location>
</feature>
<dbReference type="InterPro" id="IPR036259">
    <property type="entry name" value="MFS_trans_sf"/>
</dbReference>
<evidence type="ECO:0000256" key="5">
    <source>
        <dbReference type="ARBA" id="ARBA00023136"/>
    </source>
</evidence>